<evidence type="ECO:0000313" key="5">
    <source>
        <dbReference type="Proteomes" id="UP000007374"/>
    </source>
</evidence>
<keyword evidence="5" id="KW-1185">Reference proteome</keyword>
<dbReference type="GO" id="GO:0015562">
    <property type="term" value="F:efflux transmembrane transporter activity"/>
    <property type="evidence" value="ECO:0007669"/>
    <property type="project" value="TreeGrafter"/>
</dbReference>
<accession>K2NXM6</accession>
<dbReference type="Gene3D" id="2.40.420.20">
    <property type="match status" value="1"/>
</dbReference>
<dbReference type="Gene3D" id="2.40.30.170">
    <property type="match status" value="1"/>
</dbReference>
<dbReference type="OrthoDB" id="9791520at2"/>
<dbReference type="InterPro" id="IPR058647">
    <property type="entry name" value="BSH_CzcB-like"/>
</dbReference>
<reference evidence="4 5" key="1">
    <citation type="journal article" date="2012" name="J. Bacteriol.">
        <title>Genome Sequence of Nitratireductor indicus Type Strain C115.</title>
        <authorList>
            <person name="Lai Q."/>
            <person name="Li G."/>
            <person name="Yu Z."/>
            <person name="Shao Z."/>
        </authorList>
    </citation>
    <scope>NUCLEOTIDE SEQUENCE [LARGE SCALE GENOMIC DNA]</scope>
    <source>
        <strain evidence="4 5">C115</strain>
    </source>
</reference>
<feature type="domain" description="CzcB-like barrel-sandwich hybrid" evidence="3">
    <location>
        <begin position="64"/>
        <end position="202"/>
    </location>
</feature>
<comment type="caution">
    <text evidence="4">The sequence shown here is derived from an EMBL/GenBank/DDBJ whole genome shotgun (WGS) entry which is preliminary data.</text>
</comment>
<dbReference type="RefSeq" id="WP_009453008.1">
    <property type="nucleotide sequence ID" value="NZ_AMSI01000039.1"/>
</dbReference>
<dbReference type="NCBIfam" id="TIGR01730">
    <property type="entry name" value="RND_mfp"/>
    <property type="match status" value="1"/>
</dbReference>
<organism evidence="4 5">
    <name type="scientific">Nitratireductor indicus C115</name>
    <dbReference type="NCBI Taxonomy" id="1231190"/>
    <lineage>
        <taxon>Bacteria</taxon>
        <taxon>Pseudomonadati</taxon>
        <taxon>Pseudomonadota</taxon>
        <taxon>Alphaproteobacteria</taxon>
        <taxon>Hyphomicrobiales</taxon>
        <taxon>Phyllobacteriaceae</taxon>
        <taxon>Nitratireductor</taxon>
    </lineage>
</organism>
<dbReference type="GO" id="GO:1990281">
    <property type="term" value="C:efflux pump complex"/>
    <property type="evidence" value="ECO:0007669"/>
    <property type="project" value="TreeGrafter"/>
</dbReference>
<dbReference type="InterPro" id="IPR006143">
    <property type="entry name" value="RND_pump_MFP"/>
</dbReference>
<evidence type="ECO:0000313" key="4">
    <source>
        <dbReference type="EMBL" id="EKF39846.1"/>
    </source>
</evidence>
<feature type="coiled-coil region" evidence="2">
    <location>
        <begin position="100"/>
        <end position="173"/>
    </location>
</feature>
<dbReference type="SUPFAM" id="SSF111369">
    <property type="entry name" value="HlyD-like secretion proteins"/>
    <property type="match status" value="1"/>
</dbReference>
<dbReference type="eggNOG" id="COG0845">
    <property type="taxonomic scope" value="Bacteria"/>
</dbReference>
<dbReference type="Gene3D" id="1.10.287.470">
    <property type="entry name" value="Helix hairpin bin"/>
    <property type="match status" value="1"/>
</dbReference>
<dbReference type="STRING" id="721133.SAMN05216176_1298"/>
<keyword evidence="2" id="KW-0175">Coiled coil</keyword>
<dbReference type="PANTHER" id="PTHR30469:SF15">
    <property type="entry name" value="HLYD FAMILY OF SECRETION PROTEINS"/>
    <property type="match status" value="1"/>
</dbReference>
<sequence>MARQERLRNRWLLVAALLAAAAIYVGIERPWETKPVTVAVETLASGHVSQILAVNGRIAARNSVTVRAPVSAKALSVHADEGDHVMAGQVLLSLDTAIINSQVEQAAAALESQQAQQRQARATVDRARALGPNSPRSALEDAEFRLTSIQQETARLEAALRQVQRQLDEFTIRSPMTGVVVTRGVDLGQLVDLQTELFVIADTGDLVVETDVDELYSAYVREGLKALLKPVGTSIVQGGKVVFAAPMVDSATGGREIKIAFDEKVSLPVGLTVNANLIVNEVENALSLPRRAIVTDGGRSHVLVLENGVAVRREIGFSDWPSERVIVTEGLSEGDAVILDPGAVKPGDKAAPGKP</sequence>
<evidence type="ECO:0000256" key="1">
    <source>
        <dbReference type="ARBA" id="ARBA00009477"/>
    </source>
</evidence>
<dbReference type="EMBL" id="AMSI01000039">
    <property type="protein sequence ID" value="EKF39846.1"/>
    <property type="molecule type" value="Genomic_DNA"/>
</dbReference>
<dbReference type="Pfam" id="PF25973">
    <property type="entry name" value="BSH_CzcB"/>
    <property type="match status" value="1"/>
</dbReference>
<name>K2NXM6_9HYPH</name>
<evidence type="ECO:0000256" key="2">
    <source>
        <dbReference type="SAM" id="Coils"/>
    </source>
</evidence>
<dbReference type="PANTHER" id="PTHR30469">
    <property type="entry name" value="MULTIDRUG RESISTANCE PROTEIN MDTA"/>
    <property type="match status" value="1"/>
</dbReference>
<evidence type="ECO:0000259" key="3">
    <source>
        <dbReference type="Pfam" id="PF25973"/>
    </source>
</evidence>
<protein>
    <submittedName>
        <fullName evidence="4">Secretion protein HlyD</fullName>
    </submittedName>
</protein>
<dbReference type="AlphaFoldDB" id="K2NXM6"/>
<dbReference type="PATRIC" id="fig|1231190.3.peg.4904"/>
<dbReference type="Gene3D" id="2.40.50.100">
    <property type="match status" value="1"/>
</dbReference>
<comment type="similarity">
    <text evidence="1">Belongs to the membrane fusion protein (MFP) (TC 8.A.1) family.</text>
</comment>
<proteinExistence type="inferred from homology"/>
<dbReference type="Proteomes" id="UP000007374">
    <property type="component" value="Unassembled WGS sequence"/>
</dbReference>
<gene>
    <name evidence="4" type="ORF">NA8A_23829</name>
</gene>